<evidence type="ECO:0000256" key="2">
    <source>
        <dbReference type="ARBA" id="ARBA00006484"/>
    </source>
</evidence>
<name>A0A6A4K7Q5_APOLU</name>
<evidence type="ECO:0000256" key="5">
    <source>
        <dbReference type="ARBA" id="ARBA00022725"/>
    </source>
</evidence>
<dbReference type="GO" id="GO:0005811">
    <property type="term" value="C:lipid droplet"/>
    <property type="evidence" value="ECO:0007669"/>
    <property type="project" value="TreeGrafter"/>
</dbReference>
<keyword evidence="8" id="KW-0560">Oxidoreductase</keyword>
<organism evidence="17 18">
    <name type="scientific">Apolygus lucorum</name>
    <name type="common">Small green plant bug</name>
    <name type="synonym">Lygocoris lucorum</name>
    <dbReference type="NCBI Taxonomy" id="248454"/>
    <lineage>
        <taxon>Eukaryota</taxon>
        <taxon>Metazoa</taxon>
        <taxon>Ecdysozoa</taxon>
        <taxon>Arthropoda</taxon>
        <taxon>Hexapoda</taxon>
        <taxon>Insecta</taxon>
        <taxon>Pterygota</taxon>
        <taxon>Neoptera</taxon>
        <taxon>Paraneoptera</taxon>
        <taxon>Hemiptera</taxon>
        <taxon>Heteroptera</taxon>
        <taxon>Panheteroptera</taxon>
        <taxon>Cimicomorpha</taxon>
        <taxon>Miridae</taxon>
        <taxon>Mirini</taxon>
        <taxon>Apolygus</taxon>
    </lineage>
</organism>
<dbReference type="CDD" id="cd05339">
    <property type="entry name" value="17beta-HSDXI-like_SDR_c"/>
    <property type="match status" value="1"/>
</dbReference>
<dbReference type="InterPro" id="IPR004117">
    <property type="entry name" value="7tm6_olfct_rcpt"/>
</dbReference>
<evidence type="ECO:0000256" key="11">
    <source>
        <dbReference type="ARBA" id="ARBA00023170"/>
    </source>
</evidence>
<comment type="caution">
    <text evidence="17">The sequence shown here is derived from an EMBL/GenBank/DDBJ whole genome shotgun (WGS) entry which is preliminary data.</text>
</comment>
<evidence type="ECO:0000313" key="17">
    <source>
        <dbReference type="EMBL" id="KAF6213652.1"/>
    </source>
</evidence>
<dbReference type="InterPro" id="IPR002347">
    <property type="entry name" value="SDR_fam"/>
</dbReference>
<proteinExistence type="inferred from homology"/>
<dbReference type="GO" id="GO:0005549">
    <property type="term" value="F:odorant binding"/>
    <property type="evidence" value="ECO:0007669"/>
    <property type="project" value="InterPro"/>
</dbReference>
<dbReference type="AlphaFoldDB" id="A0A6A4K7Q5"/>
<dbReference type="Gene3D" id="3.40.50.720">
    <property type="entry name" value="NAD(P)-binding Rossmann-like Domain"/>
    <property type="match status" value="1"/>
</dbReference>
<evidence type="ECO:0000256" key="10">
    <source>
        <dbReference type="ARBA" id="ARBA00023136"/>
    </source>
</evidence>
<evidence type="ECO:0000256" key="4">
    <source>
        <dbReference type="ARBA" id="ARBA00022692"/>
    </source>
</evidence>
<evidence type="ECO:0000256" key="12">
    <source>
        <dbReference type="ARBA" id="ARBA00023224"/>
    </source>
</evidence>
<keyword evidence="4" id="KW-0812">Transmembrane</keyword>
<dbReference type="GO" id="GO:0016020">
    <property type="term" value="C:membrane"/>
    <property type="evidence" value="ECO:0007669"/>
    <property type="project" value="UniProtKB-SubCell"/>
</dbReference>
<evidence type="ECO:0000256" key="9">
    <source>
        <dbReference type="ARBA" id="ARBA00023098"/>
    </source>
</evidence>
<comment type="subcellular location">
    <subcellularLocation>
        <location evidence="1">Membrane</location>
        <topology evidence="1">Multi-pass membrane protein</topology>
    </subcellularLocation>
</comment>
<protein>
    <recommendedName>
        <fullName evidence="14">Short-chain dehydrogenase/reductase 3</fullName>
    </recommendedName>
    <alternativeName>
        <fullName evidence="15">Retinal short-chain dehydrogenase/reductase 1</fullName>
    </alternativeName>
</protein>
<keyword evidence="3" id="KW-0716">Sensory transduction</keyword>
<dbReference type="PRINTS" id="PR00080">
    <property type="entry name" value="SDRFAMILY"/>
</dbReference>
<evidence type="ECO:0000256" key="15">
    <source>
        <dbReference type="ARBA" id="ARBA00082544"/>
    </source>
</evidence>
<keyword evidence="10" id="KW-0472">Membrane</keyword>
<keyword evidence="5" id="KW-0552">Olfaction</keyword>
<evidence type="ECO:0000256" key="1">
    <source>
        <dbReference type="ARBA" id="ARBA00004141"/>
    </source>
</evidence>
<dbReference type="InterPro" id="IPR036291">
    <property type="entry name" value="NAD(P)-bd_dom_sf"/>
</dbReference>
<dbReference type="PRINTS" id="PR00081">
    <property type="entry name" value="GDHRDH"/>
</dbReference>
<dbReference type="InterPro" id="IPR057326">
    <property type="entry name" value="KR_dom"/>
</dbReference>
<keyword evidence="18" id="KW-1185">Reference proteome</keyword>
<gene>
    <name evidence="17" type="ORF">GE061_011373</name>
</gene>
<dbReference type="GO" id="GO:0007165">
    <property type="term" value="P:signal transduction"/>
    <property type="evidence" value="ECO:0007669"/>
    <property type="project" value="UniProtKB-KW"/>
</dbReference>
<dbReference type="PANTHER" id="PTHR24322:SF736">
    <property type="entry name" value="RETINOL DEHYDROGENASE 10"/>
    <property type="match status" value="1"/>
</dbReference>
<dbReference type="PANTHER" id="PTHR24322">
    <property type="entry name" value="PKSB"/>
    <property type="match status" value="1"/>
</dbReference>
<keyword evidence="7" id="KW-1133">Transmembrane helix</keyword>
<evidence type="ECO:0000256" key="14">
    <source>
        <dbReference type="ARBA" id="ARBA00068717"/>
    </source>
</evidence>
<keyword evidence="12" id="KW-0807">Transducer</keyword>
<dbReference type="FunFam" id="3.40.50.720:FF:000131">
    <property type="entry name" value="Short-chain dehydrogenase/reductase 3"/>
    <property type="match status" value="1"/>
</dbReference>
<comment type="similarity">
    <text evidence="2">Belongs to the short-chain dehydrogenases/reductases (SDR) family.</text>
</comment>
<keyword evidence="6" id="KW-0521">NADP</keyword>
<evidence type="ECO:0000256" key="6">
    <source>
        <dbReference type="ARBA" id="ARBA00022857"/>
    </source>
</evidence>
<evidence type="ECO:0000256" key="7">
    <source>
        <dbReference type="ARBA" id="ARBA00022989"/>
    </source>
</evidence>
<dbReference type="GO" id="GO:0004984">
    <property type="term" value="F:olfactory receptor activity"/>
    <property type="evidence" value="ECO:0007669"/>
    <property type="project" value="InterPro"/>
</dbReference>
<evidence type="ECO:0000256" key="3">
    <source>
        <dbReference type="ARBA" id="ARBA00022606"/>
    </source>
</evidence>
<accession>A0A6A4K7Q5</accession>
<keyword evidence="11" id="KW-0675">Receptor</keyword>
<evidence type="ECO:0000256" key="13">
    <source>
        <dbReference type="ARBA" id="ARBA00059620"/>
    </source>
</evidence>
<dbReference type="Proteomes" id="UP000466442">
    <property type="component" value="Unassembled WGS sequence"/>
</dbReference>
<dbReference type="GO" id="GO:0052650">
    <property type="term" value="F:all-trans-retinol dehydrogenase (NADP+) activity"/>
    <property type="evidence" value="ECO:0007669"/>
    <property type="project" value="UniProtKB-ARBA"/>
</dbReference>
<dbReference type="SUPFAM" id="SSF51735">
    <property type="entry name" value="NAD(P)-binding Rossmann-fold domains"/>
    <property type="match status" value="1"/>
</dbReference>
<dbReference type="OrthoDB" id="7179992at2759"/>
<dbReference type="Pfam" id="PF00106">
    <property type="entry name" value="adh_short"/>
    <property type="match status" value="1"/>
</dbReference>
<dbReference type="EMBL" id="WIXP02000003">
    <property type="protein sequence ID" value="KAF6213652.1"/>
    <property type="molecule type" value="Genomic_DNA"/>
</dbReference>
<dbReference type="Gene3D" id="1.20.5.340">
    <property type="match status" value="1"/>
</dbReference>
<evidence type="ECO:0000259" key="16">
    <source>
        <dbReference type="SMART" id="SM00822"/>
    </source>
</evidence>
<evidence type="ECO:0000256" key="8">
    <source>
        <dbReference type="ARBA" id="ARBA00023002"/>
    </source>
</evidence>
<reference evidence="17" key="1">
    <citation type="journal article" date="2021" name="Mol. Ecol. Resour.">
        <title>Apolygus lucorum genome provides insights into omnivorousness and mesophyll feeding.</title>
        <authorList>
            <person name="Liu Y."/>
            <person name="Liu H."/>
            <person name="Wang H."/>
            <person name="Huang T."/>
            <person name="Liu B."/>
            <person name="Yang B."/>
            <person name="Yin L."/>
            <person name="Li B."/>
            <person name="Zhang Y."/>
            <person name="Zhang S."/>
            <person name="Jiang F."/>
            <person name="Zhang X."/>
            <person name="Ren Y."/>
            <person name="Wang B."/>
            <person name="Wang S."/>
            <person name="Lu Y."/>
            <person name="Wu K."/>
            <person name="Fan W."/>
            <person name="Wang G."/>
        </authorList>
    </citation>
    <scope>NUCLEOTIDE SEQUENCE</scope>
    <source>
        <strain evidence="17">12Hb</strain>
    </source>
</reference>
<dbReference type="SMART" id="SM00822">
    <property type="entry name" value="PKS_KR"/>
    <property type="match status" value="1"/>
</dbReference>
<sequence>MLAEGGEYPSRHLSDYEATMSQRPDPDFSKGLKLKSSVRLDAWRHIGYRLLLLGMTPENFMEKFSVRHALVYLIFFLTHSLYSAHELTVALFFSRSLLERVTHGYILTYIFTFNLQWYYMLRHVGNFHRHEMSLENFASTQAHLDFAEEVFNKNINAFLKYLFISMLWWATNTTTHVFGPLVETVLMYVRSGDFKLATVLPQVFSLPMWAQVIMYIHNATATILLFVYCLASYLVLGTRVLKVKTQCDILNEALRRDYDEESNIRSYIKDHINIIKSAKLLNGHMQMLNGIIFTACYLEFATQMFALTLFEPSGAYFFALAFDLMSIMLILVMQCWFASIVTISLQSVADAVYETNWYRRDKDNSLNVLMMLQMAQQDYIQRIWFKSFKIERAAILNVRDTYDKIQQEGIEEDDADQDLKSLIKSFRAENRSNHADLKAALRVNSEEIQGLKNDLSSYSDIIQENTDAITSLRAELTQLRSANEDLETRNITLQKRVDALETKLCDFEQYSLDKTVEIAGIPSRPGESVVDIVINFGFDARNVPTGKNSLEAAVRTQARNMGEEDNNAVLVKIYFVGTLIVDIFVLWFRSLVAILEALYLIFVPPAEKSVAGEIALITGAGHGIGRELALQYSELGATVVCLDINEDGNKETVKLIKENGVSKAHGYKCDVTDREEVQRVLAQVVKEVGNVTILVNNAGIMPTRTFLEQKPNEILKTFDVNVFAQFWLLQEVLPDMLKKDHGHVVALSSIAGLVGLRNLVPYCSSKFAVRGLMEALVEELREEGRGKNVHFTCIFPYMVNTGLCKKPVVRFDGALGMVSPKEAATAIIREMRKNNLMATIPSFFMTLNNTIRCLPPKVGQLVKDFTGSGVEAVD</sequence>
<feature type="domain" description="Ketoreductase" evidence="16">
    <location>
        <begin position="613"/>
        <end position="798"/>
    </location>
</feature>
<comment type="function">
    <text evidence="13">Catalyzes the reduction of all-trans-retinal to all-trans-retinol in the presence of NADPH.</text>
</comment>
<keyword evidence="9" id="KW-0443">Lipid metabolism</keyword>
<dbReference type="Pfam" id="PF02949">
    <property type="entry name" value="7tm_6"/>
    <property type="match status" value="1"/>
</dbReference>
<evidence type="ECO:0000313" key="18">
    <source>
        <dbReference type="Proteomes" id="UP000466442"/>
    </source>
</evidence>